<dbReference type="CDD" id="cd00392">
    <property type="entry name" value="Ribosomal_L13"/>
    <property type="match status" value="1"/>
</dbReference>
<reference evidence="5 6" key="1">
    <citation type="journal article" date="2015" name="Nature">
        <title>rRNA introns, odd ribosomes, and small enigmatic genomes across a large radiation of phyla.</title>
        <authorList>
            <person name="Brown C.T."/>
            <person name="Hug L.A."/>
            <person name="Thomas B.C."/>
            <person name="Sharon I."/>
            <person name="Castelle C.J."/>
            <person name="Singh A."/>
            <person name="Wilkins M.J."/>
            <person name="Williams K.H."/>
            <person name="Banfield J.F."/>
        </authorList>
    </citation>
    <scope>NUCLEOTIDE SEQUENCE [LARGE SCALE GENOMIC DNA]</scope>
</reference>
<accession>A0A0G4B5B9</accession>
<dbReference type="SUPFAM" id="SSF52161">
    <property type="entry name" value="Ribosomal protein L13"/>
    <property type="match status" value="1"/>
</dbReference>
<dbReference type="GO" id="GO:0003735">
    <property type="term" value="F:structural constituent of ribosome"/>
    <property type="evidence" value="ECO:0007669"/>
    <property type="project" value="InterPro"/>
</dbReference>
<dbReference type="InterPro" id="IPR036899">
    <property type="entry name" value="Ribosomal_uL13_sf"/>
</dbReference>
<dbReference type="PANTHER" id="PTHR11545:SF2">
    <property type="entry name" value="LARGE RIBOSOMAL SUBUNIT PROTEIN UL13M"/>
    <property type="match status" value="1"/>
</dbReference>
<dbReference type="STRING" id="1618337.UT28_C0001G0968"/>
<evidence type="ECO:0000313" key="6">
    <source>
        <dbReference type="Proteomes" id="UP000035648"/>
    </source>
</evidence>
<protein>
    <recommendedName>
        <fullName evidence="4">50S ribosomal protein L13</fullName>
    </recommendedName>
</protein>
<organism evidence="5 6">
    <name type="scientific">Berkelbacteria bacterium GW2011_GWE1_39_12</name>
    <dbReference type="NCBI Taxonomy" id="1618337"/>
    <lineage>
        <taxon>Bacteria</taxon>
        <taxon>Candidatus Berkelbacteria</taxon>
    </lineage>
</organism>
<evidence type="ECO:0000256" key="3">
    <source>
        <dbReference type="ARBA" id="ARBA00023274"/>
    </source>
</evidence>
<dbReference type="GO" id="GO:0006412">
    <property type="term" value="P:translation"/>
    <property type="evidence" value="ECO:0007669"/>
    <property type="project" value="InterPro"/>
</dbReference>
<keyword evidence="3" id="KW-0687">Ribonucleoprotein</keyword>
<dbReference type="GO" id="GO:0017148">
    <property type="term" value="P:negative regulation of translation"/>
    <property type="evidence" value="ECO:0007669"/>
    <property type="project" value="TreeGrafter"/>
</dbReference>
<name>A0A0G4B5B9_9BACT</name>
<dbReference type="Pfam" id="PF00572">
    <property type="entry name" value="Ribosomal_L13"/>
    <property type="match status" value="1"/>
</dbReference>
<sequence length="77" mass="8656">MGDKVVVNNASKIVLTGNKVEQKVYHHHTGYLGHLKTVTAKELMVKNPGEILKKAVYGMLPKNKLRDGWMKNLTINN</sequence>
<dbReference type="PANTHER" id="PTHR11545">
    <property type="entry name" value="RIBOSOMAL PROTEIN L13"/>
    <property type="match status" value="1"/>
</dbReference>
<evidence type="ECO:0000256" key="4">
    <source>
        <dbReference type="ARBA" id="ARBA00035499"/>
    </source>
</evidence>
<dbReference type="Gene3D" id="3.90.1180.10">
    <property type="entry name" value="Ribosomal protein L13"/>
    <property type="match status" value="1"/>
</dbReference>
<dbReference type="GO" id="GO:1990904">
    <property type="term" value="C:ribonucleoprotein complex"/>
    <property type="evidence" value="ECO:0007669"/>
    <property type="project" value="UniProtKB-KW"/>
</dbReference>
<dbReference type="GO" id="GO:0003729">
    <property type="term" value="F:mRNA binding"/>
    <property type="evidence" value="ECO:0007669"/>
    <property type="project" value="TreeGrafter"/>
</dbReference>
<dbReference type="GO" id="GO:0005840">
    <property type="term" value="C:ribosome"/>
    <property type="evidence" value="ECO:0007669"/>
    <property type="project" value="UniProtKB-KW"/>
</dbReference>
<dbReference type="KEGG" id="bbgw:UT28_C0001G0968"/>
<proteinExistence type="inferred from homology"/>
<evidence type="ECO:0000313" key="5">
    <source>
        <dbReference type="EMBL" id="AKM82745.1"/>
    </source>
</evidence>
<comment type="similarity">
    <text evidence="1">Belongs to the universal ribosomal protein uL13 family.</text>
</comment>
<evidence type="ECO:0000256" key="1">
    <source>
        <dbReference type="ARBA" id="ARBA00006227"/>
    </source>
</evidence>
<dbReference type="AlphaFoldDB" id="A0A0G4B5B9"/>
<dbReference type="Proteomes" id="UP000035648">
    <property type="component" value="Chromosome"/>
</dbReference>
<gene>
    <name evidence="5" type="ORF">UT28_C0001G0968</name>
</gene>
<keyword evidence="2 5" id="KW-0689">Ribosomal protein</keyword>
<dbReference type="InterPro" id="IPR005823">
    <property type="entry name" value="Ribosomal_uL13_bac-type"/>
</dbReference>
<dbReference type="InterPro" id="IPR005822">
    <property type="entry name" value="Ribosomal_uL13"/>
</dbReference>
<dbReference type="PATRIC" id="fig|1618337.4.peg.959"/>
<evidence type="ECO:0000256" key="2">
    <source>
        <dbReference type="ARBA" id="ARBA00022980"/>
    </source>
</evidence>
<dbReference type="PIRSF" id="PIRSF002181">
    <property type="entry name" value="Ribosomal_L13"/>
    <property type="match status" value="1"/>
</dbReference>
<dbReference type="EMBL" id="CP011213">
    <property type="protein sequence ID" value="AKM82745.1"/>
    <property type="molecule type" value="Genomic_DNA"/>
</dbReference>